<dbReference type="Gene3D" id="1.10.510.10">
    <property type="entry name" value="Transferase(Phosphotransferase) domain 1"/>
    <property type="match status" value="1"/>
</dbReference>
<dbReference type="GO" id="GO:0016020">
    <property type="term" value="C:membrane"/>
    <property type="evidence" value="ECO:0007669"/>
    <property type="project" value="UniProtKB-SubCell"/>
</dbReference>
<gene>
    <name evidence="5" type="ORF">Cni_G02403</name>
</gene>
<keyword evidence="3" id="KW-0472">Membrane</keyword>
<dbReference type="EMBL" id="CP136890">
    <property type="protein sequence ID" value="WOK93703.1"/>
    <property type="molecule type" value="Genomic_DNA"/>
</dbReference>
<dbReference type="GO" id="GO:0004674">
    <property type="term" value="F:protein serine/threonine kinase activity"/>
    <property type="evidence" value="ECO:0007669"/>
    <property type="project" value="UniProtKB-KW"/>
</dbReference>
<dbReference type="SUPFAM" id="SSF56112">
    <property type="entry name" value="Protein kinase-like (PK-like)"/>
    <property type="match status" value="1"/>
</dbReference>
<comment type="subcellular location">
    <subcellularLocation>
        <location evidence="1">Membrane</location>
    </subcellularLocation>
</comment>
<reference evidence="5 6" key="1">
    <citation type="submission" date="2023-10" db="EMBL/GenBank/DDBJ databases">
        <title>Chromosome-scale genome assembly provides insights into flower coloration mechanisms of Canna indica.</title>
        <authorList>
            <person name="Li C."/>
        </authorList>
    </citation>
    <scope>NUCLEOTIDE SEQUENCE [LARGE SCALE GENOMIC DNA]</scope>
    <source>
        <tissue evidence="5">Flower</tissue>
    </source>
</reference>
<sequence length="218" mass="24719">MERAMNEAFDDDLTLHDTVKPVLILCYDLRNFVPLIFFRVDTLENKNFNFWSWEVGPPPLLSAPLSRPSPATRPPSPSRCSSPRSSPPPPRELLFPSVRATQSRRRQGRPPPSHVGSDHESNMMARVAPSFGILLLELLTGRKLLDKSRPVREQMLADWAAPLFTHKKKVLGIIDPRLSGDYPDKSVQKIAMLAHHCLNRNSKARPLMRDIVYSLEPL</sequence>
<name>A0AAQ3JQX3_9LILI</name>
<evidence type="ECO:0000256" key="2">
    <source>
        <dbReference type="ARBA" id="ARBA00022527"/>
    </source>
</evidence>
<evidence type="ECO:0000313" key="5">
    <source>
        <dbReference type="EMBL" id="WOK93703.1"/>
    </source>
</evidence>
<organism evidence="5 6">
    <name type="scientific">Canna indica</name>
    <name type="common">Indian-shot</name>
    <dbReference type="NCBI Taxonomy" id="4628"/>
    <lineage>
        <taxon>Eukaryota</taxon>
        <taxon>Viridiplantae</taxon>
        <taxon>Streptophyta</taxon>
        <taxon>Embryophyta</taxon>
        <taxon>Tracheophyta</taxon>
        <taxon>Spermatophyta</taxon>
        <taxon>Magnoliopsida</taxon>
        <taxon>Liliopsida</taxon>
        <taxon>Zingiberales</taxon>
        <taxon>Cannaceae</taxon>
        <taxon>Canna</taxon>
    </lineage>
</organism>
<proteinExistence type="predicted"/>
<dbReference type="AlphaFoldDB" id="A0AAQ3JQX3"/>
<evidence type="ECO:0000313" key="6">
    <source>
        <dbReference type="Proteomes" id="UP001327560"/>
    </source>
</evidence>
<dbReference type="PANTHER" id="PTHR47985">
    <property type="entry name" value="OS07G0668900 PROTEIN"/>
    <property type="match status" value="1"/>
</dbReference>
<keyword evidence="2" id="KW-0418">Kinase</keyword>
<dbReference type="Proteomes" id="UP001327560">
    <property type="component" value="Chromosome 1"/>
</dbReference>
<accession>A0AAQ3JQX3</accession>
<keyword evidence="2" id="KW-0808">Transferase</keyword>
<evidence type="ECO:0000256" key="4">
    <source>
        <dbReference type="SAM" id="MobiDB-lite"/>
    </source>
</evidence>
<keyword evidence="6" id="KW-1185">Reference proteome</keyword>
<protein>
    <submittedName>
        <fullName evidence="5">Uncharacterized protein</fullName>
    </submittedName>
</protein>
<keyword evidence="2" id="KW-0723">Serine/threonine-protein kinase</keyword>
<evidence type="ECO:0000256" key="1">
    <source>
        <dbReference type="ARBA" id="ARBA00004370"/>
    </source>
</evidence>
<feature type="region of interest" description="Disordered" evidence="4">
    <location>
        <begin position="64"/>
        <end position="121"/>
    </location>
</feature>
<evidence type="ECO:0000256" key="3">
    <source>
        <dbReference type="ARBA" id="ARBA00023136"/>
    </source>
</evidence>
<dbReference type="InterPro" id="IPR011009">
    <property type="entry name" value="Kinase-like_dom_sf"/>
</dbReference>